<organism evidence="3 4">
    <name type="scientific">Arthrobacter pityocampae</name>
    <dbReference type="NCBI Taxonomy" id="547334"/>
    <lineage>
        <taxon>Bacteria</taxon>
        <taxon>Bacillati</taxon>
        <taxon>Actinomycetota</taxon>
        <taxon>Actinomycetes</taxon>
        <taxon>Micrococcales</taxon>
        <taxon>Micrococcaceae</taxon>
        <taxon>Arthrobacter</taxon>
    </lineage>
</organism>
<dbReference type="PRINTS" id="PR01438">
    <property type="entry name" value="UNVRSLSTRESS"/>
</dbReference>
<dbReference type="Proteomes" id="UP000239297">
    <property type="component" value="Unassembled WGS sequence"/>
</dbReference>
<dbReference type="InterPro" id="IPR006015">
    <property type="entry name" value="Universal_stress_UspA"/>
</dbReference>
<protein>
    <submittedName>
        <fullName evidence="3">Universal stress protein</fullName>
    </submittedName>
</protein>
<comment type="similarity">
    <text evidence="1">Belongs to the universal stress protein A family.</text>
</comment>
<evidence type="ECO:0000313" key="4">
    <source>
        <dbReference type="Proteomes" id="UP000239297"/>
    </source>
</evidence>
<evidence type="ECO:0000259" key="2">
    <source>
        <dbReference type="Pfam" id="PF00582"/>
    </source>
</evidence>
<dbReference type="Gene3D" id="3.40.50.620">
    <property type="entry name" value="HUPs"/>
    <property type="match status" value="2"/>
</dbReference>
<dbReference type="InterPro" id="IPR006016">
    <property type="entry name" value="UspA"/>
</dbReference>
<dbReference type="EMBL" id="PRKW01000005">
    <property type="protein sequence ID" value="PPB48391.1"/>
    <property type="molecule type" value="Genomic_DNA"/>
</dbReference>
<evidence type="ECO:0000256" key="1">
    <source>
        <dbReference type="ARBA" id="ARBA00008791"/>
    </source>
</evidence>
<feature type="domain" description="UspA" evidence="2">
    <location>
        <begin position="154"/>
        <end position="283"/>
    </location>
</feature>
<gene>
    <name evidence="3" type="ORF">C4K88_11580</name>
</gene>
<dbReference type="PANTHER" id="PTHR46268:SF6">
    <property type="entry name" value="UNIVERSAL STRESS PROTEIN UP12"/>
    <property type="match status" value="1"/>
</dbReference>
<dbReference type="RefSeq" id="WP_104121796.1">
    <property type="nucleotide sequence ID" value="NZ_PRKW01000005.1"/>
</dbReference>
<accession>A0A2S5IV21</accession>
<sequence>MNTSTSPKPVIVGYDGSDGSQRAVRWAAQHASVTGLPLLVAHCTTWPLFTDDLGPVEGIKDSGLQNAAERTVSEGVELAAQVAPDLKITQRLLTGFPADVLTKLSADASLLVTGTRGLGGFAGLLVGSVSLHLTASASCPIAVVREDQPAEGSVLVAVDGSPESDRAVLIAAGLAEALNQSLHLLHILPYRRHPADVAANVAADSERDPVIQQSRNLLPTDTKLTIAEEATTATSTPGAIIERARTASCVVLGAKGRNTLGARLGSTVHAVLHHTTSNVIVVR</sequence>
<dbReference type="PANTHER" id="PTHR46268">
    <property type="entry name" value="STRESS RESPONSE PROTEIN NHAX"/>
    <property type="match status" value="1"/>
</dbReference>
<dbReference type="Pfam" id="PF00582">
    <property type="entry name" value="Usp"/>
    <property type="match status" value="2"/>
</dbReference>
<reference evidence="3 4" key="1">
    <citation type="journal article" date="2014" name="Int. J. Syst. Evol. Microbiol.">
        <title>Arthrobacter pityocampae sp. nov., isolated from Thaumetopoea pityocampa (Lep., Thaumetopoeidae).</title>
        <authorList>
            <person name="Ince I.A."/>
            <person name="Demirbag Z."/>
            <person name="Kati H."/>
        </authorList>
    </citation>
    <scope>NUCLEOTIDE SEQUENCE [LARGE SCALE GENOMIC DNA]</scope>
    <source>
        <strain evidence="3 4">Tp2</strain>
    </source>
</reference>
<dbReference type="OrthoDB" id="3174546at2"/>
<proteinExistence type="inferred from homology"/>
<keyword evidence="4" id="KW-1185">Reference proteome</keyword>
<feature type="domain" description="UspA" evidence="2">
    <location>
        <begin position="8"/>
        <end position="145"/>
    </location>
</feature>
<comment type="caution">
    <text evidence="3">The sequence shown here is derived from an EMBL/GenBank/DDBJ whole genome shotgun (WGS) entry which is preliminary data.</text>
</comment>
<dbReference type="CDD" id="cd00293">
    <property type="entry name" value="USP-like"/>
    <property type="match status" value="1"/>
</dbReference>
<dbReference type="InterPro" id="IPR014729">
    <property type="entry name" value="Rossmann-like_a/b/a_fold"/>
</dbReference>
<dbReference type="AlphaFoldDB" id="A0A2S5IV21"/>
<name>A0A2S5IV21_9MICC</name>
<evidence type="ECO:0000313" key="3">
    <source>
        <dbReference type="EMBL" id="PPB48391.1"/>
    </source>
</evidence>
<dbReference type="SUPFAM" id="SSF52402">
    <property type="entry name" value="Adenine nucleotide alpha hydrolases-like"/>
    <property type="match status" value="2"/>
</dbReference>